<keyword evidence="2 5" id="KW-0645">Protease</keyword>
<evidence type="ECO:0000256" key="4">
    <source>
        <dbReference type="ARBA" id="ARBA00022807"/>
    </source>
</evidence>
<dbReference type="PROSITE" id="PS00139">
    <property type="entry name" value="THIOL_PROTEASE_CYS"/>
    <property type="match status" value="1"/>
</dbReference>
<comment type="subcellular location">
    <subcellularLocation>
        <location evidence="1">Cytoplasm</location>
    </subcellularLocation>
</comment>
<evidence type="ECO:0000256" key="5">
    <source>
        <dbReference type="PIRNR" id="PIRNR005700"/>
    </source>
</evidence>
<dbReference type="InterPro" id="IPR004134">
    <property type="entry name" value="Peptidase_C1B"/>
</dbReference>
<comment type="caution">
    <text evidence="6">The sequence shown here is derived from an EMBL/GenBank/DDBJ whole genome shotgun (WGS) entry which is preliminary data.</text>
</comment>
<dbReference type="Gene3D" id="3.90.70.10">
    <property type="entry name" value="Cysteine proteinases"/>
    <property type="match status" value="1"/>
</dbReference>
<keyword evidence="4 5" id="KW-0788">Thiol protease</keyword>
<dbReference type="GO" id="GO:0016787">
    <property type="term" value="F:hydrolase activity"/>
    <property type="evidence" value="ECO:0007669"/>
    <property type="project" value="UniProtKB-KW"/>
</dbReference>
<dbReference type="InterPro" id="IPR038765">
    <property type="entry name" value="Papain-like_cys_pep_sf"/>
</dbReference>
<accession>A0ABY1AB87</accession>
<dbReference type="SUPFAM" id="SSF54001">
    <property type="entry name" value="Cysteine proteinases"/>
    <property type="match status" value="1"/>
</dbReference>
<proteinExistence type="inferred from homology"/>
<gene>
    <name evidence="6" type="ORF">SAMN05216431_10584</name>
</gene>
<keyword evidence="3 5" id="KW-0378">Hydrolase</keyword>
<dbReference type="PANTHER" id="PTHR10363">
    <property type="entry name" value="BLEOMYCIN HYDROLASE"/>
    <property type="match status" value="1"/>
</dbReference>
<dbReference type="PANTHER" id="PTHR10363:SF2">
    <property type="entry name" value="BLEOMYCIN HYDROLASE"/>
    <property type="match status" value="1"/>
</dbReference>
<sequence>MSEDLTLKDLASFEEAYQQTPLANVLARTVQENGVVKASKNYAAKKNHDRTFSIEVKTGKITNQKKSGRCWLFATLNVLRQQVADKLKVKDFEFSQNYDSFYDRLEKTNFYYEKMIELADRPNDDREYLFYLDWGNSDGGQFANGAALIEKYGLVPKSVMPETYTSEHTAELNDVLNLKLKKDTVTLRQMHQDGASDEELRTFKKEQMKDVYRMLVYAFGQPPVEFDFEYRDDDNNYHIDRHLTPKDFLEKYVDFKAEDYTSLVDAPDHELGGHFNMPSQEYIFNGPKVDFLTVATKELKDAVIAQLKDGKAVWFGCDVLKDMDRKEGILDTEYFKQDELFGLDLALDKKKRLESREAACSHAMAFTGVDLVEGKPTKWKVENSWGDENGDKGYFIMTDAWFDAYVYEIIVDKKYLTKAQQEIAAKAVKPLAPWDSLA</sequence>
<organism evidence="6 7">
    <name type="scientific">Ligilactobacillus ruminis</name>
    <dbReference type="NCBI Taxonomy" id="1623"/>
    <lineage>
        <taxon>Bacteria</taxon>
        <taxon>Bacillati</taxon>
        <taxon>Bacillota</taxon>
        <taxon>Bacilli</taxon>
        <taxon>Lactobacillales</taxon>
        <taxon>Lactobacillaceae</taxon>
        <taxon>Ligilactobacillus</taxon>
    </lineage>
</organism>
<dbReference type="Proteomes" id="UP000182089">
    <property type="component" value="Unassembled WGS sequence"/>
</dbReference>
<evidence type="ECO:0000256" key="1">
    <source>
        <dbReference type="ARBA" id="ARBA00004496"/>
    </source>
</evidence>
<evidence type="ECO:0000313" key="7">
    <source>
        <dbReference type="Proteomes" id="UP000182089"/>
    </source>
</evidence>
<dbReference type="InterPro" id="IPR000169">
    <property type="entry name" value="Pept_cys_AS"/>
</dbReference>
<dbReference type="PIRSF" id="PIRSF005700">
    <property type="entry name" value="PepC"/>
    <property type="match status" value="1"/>
</dbReference>
<evidence type="ECO:0000256" key="2">
    <source>
        <dbReference type="ARBA" id="ARBA00022670"/>
    </source>
</evidence>
<name>A0ABY1AB87_9LACO</name>
<dbReference type="CDD" id="cd00585">
    <property type="entry name" value="Peptidase_C1B"/>
    <property type="match status" value="1"/>
</dbReference>
<evidence type="ECO:0000313" key="6">
    <source>
        <dbReference type="EMBL" id="SEM61724.1"/>
    </source>
</evidence>
<keyword evidence="5" id="KW-0031">Aminopeptidase</keyword>
<protein>
    <recommendedName>
        <fullName evidence="5">Aminopeptidase</fullName>
    </recommendedName>
</protein>
<evidence type="ECO:0000256" key="3">
    <source>
        <dbReference type="ARBA" id="ARBA00022801"/>
    </source>
</evidence>
<dbReference type="EMBL" id="FOCC01000005">
    <property type="protein sequence ID" value="SEM61724.1"/>
    <property type="molecule type" value="Genomic_DNA"/>
</dbReference>
<comment type="similarity">
    <text evidence="5">Belongs to the peptidase C1 family.</text>
</comment>
<reference evidence="6 7" key="1">
    <citation type="submission" date="2016-10" db="EMBL/GenBank/DDBJ databases">
        <authorList>
            <person name="Varghese N."/>
            <person name="Submissions S."/>
        </authorList>
    </citation>
    <scope>NUCLEOTIDE SEQUENCE [LARGE SCALE GENOMIC DNA]</scope>
    <source>
        <strain evidence="6 7">WC1T17</strain>
    </source>
</reference>
<dbReference type="Pfam" id="PF03051">
    <property type="entry name" value="Peptidase_C1_2"/>
    <property type="match status" value="1"/>
</dbReference>